<keyword evidence="1" id="KW-0732">Signal</keyword>
<evidence type="ECO:0000313" key="2">
    <source>
        <dbReference type="EMBL" id="KAJ4960906.1"/>
    </source>
</evidence>
<feature type="signal peptide" evidence="1">
    <location>
        <begin position="1"/>
        <end position="19"/>
    </location>
</feature>
<organism evidence="2 3">
    <name type="scientific">Protea cynaroides</name>
    <dbReference type="NCBI Taxonomy" id="273540"/>
    <lineage>
        <taxon>Eukaryota</taxon>
        <taxon>Viridiplantae</taxon>
        <taxon>Streptophyta</taxon>
        <taxon>Embryophyta</taxon>
        <taxon>Tracheophyta</taxon>
        <taxon>Spermatophyta</taxon>
        <taxon>Magnoliopsida</taxon>
        <taxon>Proteales</taxon>
        <taxon>Proteaceae</taxon>
        <taxon>Protea</taxon>
    </lineage>
</organism>
<gene>
    <name evidence="2" type="ORF">NE237_020816</name>
</gene>
<keyword evidence="3" id="KW-1185">Reference proteome</keyword>
<protein>
    <recommendedName>
        <fullName evidence="4">RNase H type-1 domain-containing protein</fullName>
    </recommendedName>
</protein>
<evidence type="ECO:0000313" key="3">
    <source>
        <dbReference type="Proteomes" id="UP001141806"/>
    </source>
</evidence>
<dbReference type="EMBL" id="JAMYWD010000009">
    <property type="protein sequence ID" value="KAJ4960906.1"/>
    <property type="molecule type" value="Genomic_DNA"/>
</dbReference>
<feature type="chain" id="PRO_5040369140" description="RNase H type-1 domain-containing protein" evidence="1">
    <location>
        <begin position="20"/>
        <end position="100"/>
    </location>
</feature>
<comment type="caution">
    <text evidence="2">The sequence shown here is derived from an EMBL/GenBank/DDBJ whole genome shotgun (WGS) entry which is preliminary data.</text>
</comment>
<sequence>MNVCIIWYLYVLLVSSLESSPVDVITRTQRAFREFTDVVLSLKSPAAQLLFPSVAIGEALSLQTRLLEAVNAGFFPLAVESDSLEVIIFSMDVLRMAMVI</sequence>
<accession>A0A9Q0H6N6</accession>
<evidence type="ECO:0000256" key="1">
    <source>
        <dbReference type="SAM" id="SignalP"/>
    </source>
</evidence>
<dbReference type="AlphaFoldDB" id="A0A9Q0H6N6"/>
<name>A0A9Q0H6N6_9MAGN</name>
<reference evidence="2" key="1">
    <citation type="journal article" date="2023" name="Plant J.">
        <title>The genome of the king protea, Protea cynaroides.</title>
        <authorList>
            <person name="Chang J."/>
            <person name="Duong T.A."/>
            <person name="Schoeman C."/>
            <person name="Ma X."/>
            <person name="Roodt D."/>
            <person name="Barker N."/>
            <person name="Li Z."/>
            <person name="Van de Peer Y."/>
            <person name="Mizrachi E."/>
        </authorList>
    </citation>
    <scope>NUCLEOTIDE SEQUENCE</scope>
    <source>
        <tissue evidence="2">Young leaves</tissue>
    </source>
</reference>
<dbReference type="Proteomes" id="UP001141806">
    <property type="component" value="Unassembled WGS sequence"/>
</dbReference>
<evidence type="ECO:0008006" key="4">
    <source>
        <dbReference type="Google" id="ProtNLM"/>
    </source>
</evidence>
<proteinExistence type="predicted"/>